<evidence type="ECO:0000313" key="2">
    <source>
        <dbReference type="EMBL" id="GGN88523.1"/>
    </source>
</evidence>
<dbReference type="SUPFAM" id="SSF52540">
    <property type="entry name" value="P-loop containing nucleoside triphosphate hydrolases"/>
    <property type="match status" value="1"/>
</dbReference>
<proteinExistence type="predicted"/>
<protein>
    <recommendedName>
        <fullName evidence="4">NACHT domain-containing protein</fullName>
    </recommendedName>
</protein>
<evidence type="ECO:0000313" key="3">
    <source>
        <dbReference type="Proteomes" id="UP000600365"/>
    </source>
</evidence>
<name>A0A917YEJ1_9ACTN</name>
<dbReference type="AlphaFoldDB" id="A0A917YEJ1"/>
<dbReference type="EMBL" id="BMMM01000021">
    <property type="protein sequence ID" value="GGN88523.1"/>
    <property type="molecule type" value="Genomic_DNA"/>
</dbReference>
<organism evidence="2 3">
    <name type="scientific">Streptomyces albiflavescens</name>
    <dbReference type="NCBI Taxonomy" id="1623582"/>
    <lineage>
        <taxon>Bacteria</taxon>
        <taxon>Bacillati</taxon>
        <taxon>Actinomycetota</taxon>
        <taxon>Actinomycetes</taxon>
        <taxon>Kitasatosporales</taxon>
        <taxon>Streptomycetaceae</taxon>
        <taxon>Streptomyces</taxon>
    </lineage>
</organism>
<dbReference type="RefSeq" id="WP_189191232.1">
    <property type="nucleotide sequence ID" value="NZ_BMMM01000021.1"/>
</dbReference>
<reference evidence="2 3" key="1">
    <citation type="journal article" date="2014" name="Int. J. Syst. Evol. Microbiol.">
        <title>Complete genome sequence of Corynebacterium casei LMG S-19264T (=DSM 44701T), isolated from a smear-ripened cheese.</title>
        <authorList>
            <consortium name="US DOE Joint Genome Institute (JGI-PGF)"/>
            <person name="Walter F."/>
            <person name="Albersmeier A."/>
            <person name="Kalinowski J."/>
            <person name="Ruckert C."/>
        </authorList>
    </citation>
    <scope>NUCLEOTIDE SEQUENCE [LARGE SCALE GENOMIC DNA]</scope>
    <source>
        <strain evidence="2 3">CGMCC 4.7111</strain>
    </source>
</reference>
<feature type="transmembrane region" description="Helical" evidence="1">
    <location>
        <begin position="70"/>
        <end position="91"/>
    </location>
</feature>
<feature type="transmembrane region" description="Helical" evidence="1">
    <location>
        <begin position="111"/>
        <end position="135"/>
    </location>
</feature>
<feature type="transmembrane region" description="Helical" evidence="1">
    <location>
        <begin position="185"/>
        <end position="203"/>
    </location>
</feature>
<accession>A0A917YEJ1</accession>
<keyword evidence="1" id="KW-1133">Transmembrane helix</keyword>
<keyword evidence="1" id="KW-0472">Membrane</keyword>
<dbReference type="Proteomes" id="UP000600365">
    <property type="component" value="Unassembled WGS sequence"/>
</dbReference>
<gene>
    <name evidence="2" type="ORF">GCM10011579_082370</name>
</gene>
<keyword evidence="3" id="KW-1185">Reference proteome</keyword>
<sequence length="1207" mass="136487">MTRFVCHTPGKERPRNAPMATLDVRRAGHRSRRVLLGHWHALTIRLEARRGTTRPKKWRRWFSYTNATRIVWLIAVLALLAWCGEGLYILVTHQTTPFETWRDDNAGFEAVIRFVGPILTASIAATLFLFGWYSWTKRRYLAKARRRPRELVLTAGPDIAEIVGREEVAQVIAQRLRERDTRRPYLLVGGVGAGKTAVLVRLTELLARQHAVPVPIRLRDADGGADLNFERMAKRRFAEEAPQGILARTKNERVWQQLLADDKPVVLADGLEEALLDEGIQQNRDNIIRRAIERAHEEKLPLVIASRPHSPLESTAAAIVELEPLSAEEALHFVKARVPETDERRVDWIVETAEVTESPIYLQIARELHHHGALERDRPRDDPERLDTRSRDRSTLRLWLLETWDQALCEGRLREDVALSPQERQDTLEVVSALACVGLLQDKLEVGFAELLDQDVHPSLVRRARAEVGHLWTRQRRFDRYGKRGNVFSEWHREQIWNTLCDKLGDEESRRLHKGNMGECHAVLARLAGNANRLKLVEGFEKKARFPHSIVQAYFGFRMLDHLEERGAGELVEQSLQPPGPSRELLVALVLLSRRRAAKLTAEGGSVRAEVEKGMKELRRRAPVTGRTLAHRLRAAADGRPDDPKALDLYAAALEVESVEEHPRLLSGIVDTVCDDWALFKGDRRTLEDAKLGLLKQLGAALRRVSDKIDTTPLYAQLFKMGVAEPSYSIRLAAAQEFGSGGNAAFAVIRERIGLNSDPVKEYNDRISVLKAQKRQECEAWAKDMRGARAGRASSQAALSDRIKQLQRDRQVFNGQYRKQRVALFREFVMRAWMLPMLLGSVDDDHRDEARERLTKWLRHLDPKFTGGTPNLPLALEAALAQGFKYAANRRQRHPDTDRGSRAALIRQAETVLQQSRCWYAQLSLLQALCLWELPDSVGPHEQDGGTAAGQDDERDESCEPARAIGGTNAVQTVQRWLSMAGTVNKAPAQPGANDDSTRRLLHPFVAEGGDLVALALETGQPERFLWIDEKGVADNIGSRTGNSGGYRKHNLWIPPSVGWSTLDGRAQRLVADVLVMLNLIERDGQPDEVEERLARVEQPGMPLPPCIRTNREPLQPTLQAGTSAPPAPGTTCLPDCKFQLCPYPPRGCQPRGEIHEPFCRQQQALLPGRGRRCLPRLLHRKTPHWVSMRVRELDRFWDAMARRTRD</sequence>
<dbReference type="InterPro" id="IPR027417">
    <property type="entry name" value="P-loop_NTPase"/>
</dbReference>
<evidence type="ECO:0008006" key="4">
    <source>
        <dbReference type="Google" id="ProtNLM"/>
    </source>
</evidence>
<comment type="caution">
    <text evidence="2">The sequence shown here is derived from an EMBL/GenBank/DDBJ whole genome shotgun (WGS) entry which is preliminary data.</text>
</comment>
<dbReference type="Gene3D" id="3.40.50.300">
    <property type="entry name" value="P-loop containing nucleotide triphosphate hydrolases"/>
    <property type="match status" value="1"/>
</dbReference>
<keyword evidence="1" id="KW-0812">Transmembrane</keyword>
<evidence type="ECO:0000256" key="1">
    <source>
        <dbReference type="SAM" id="Phobius"/>
    </source>
</evidence>